<gene>
    <name evidence="3" type="ORF">QTG54_015176</name>
</gene>
<evidence type="ECO:0000313" key="4">
    <source>
        <dbReference type="Proteomes" id="UP001224775"/>
    </source>
</evidence>
<evidence type="ECO:0000256" key="1">
    <source>
        <dbReference type="SAM" id="MobiDB-lite"/>
    </source>
</evidence>
<dbReference type="SUPFAM" id="SSF46565">
    <property type="entry name" value="Chaperone J-domain"/>
    <property type="match status" value="1"/>
</dbReference>
<accession>A0AAD9D614</accession>
<reference evidence="3" key="1">
    <citation type="submission" date="2023-06" db="EMBL/GenBank/DDBJ databases">
        <title>Survivors Of The Sea: Transcriptome response of Skeletonema marinoi to long-term dormancy.</title>
        <authorList>
            <person name="Pinder M.I.M."/>
            <person name="Kourtchenko O."/>
            <person name="Robertson E.K."/>
            <person name="Larsson T."/>
            <person name="Maumus F."/>
            <person name="Osuna-Cruz C.M."/>
            <person name="Vancaester E."/>
            <person name="Stenow R."/>
            <person name="Vandepoele K."/>
            <person name="Ploug H."/>
            <person name="Bruchert V."/>
            <person name="Godhe A."/>
            <person name="Topel M."/>
        </authorList>
    </citation>
    <scope>NUCLEOTIDE SEQUENCE</scope>
    <source>
        <strain evidence="3">R05AC</strain>
    </source>
</reference>
<dbReference type="InterPro" id="IPR001623">
    <property type="entry name" value="DnaJ_domain"/>
</dbReference>
<dbReference type="CDD" id="cd06257">
    <property type="entry name" value="DnaJ"/>
    <property type="match status" value="1"/>
</dbReference>
<feature type="region of interest" description="Disordered" evidence="1">
    <location>
        <begin position="119"/>
        <end position="158"/>
    </location>
</feature>
<dbReference type="Proteomes" id="UP001224775">
    <property type="component" value="Unassembled WGS sequence"/>
</dbReference>
<dbReference type="InterPro" id="IPR036869">
    <property type="entry name" value="J_dom_sf"/>
</dbReference>
<evidence type="ECO:0000313" key="3">
    <source>
        <dbReference type="EMBL" id="KAK1734173.1"/>
    </source>
</evidence>
<name>A0AAD9D614_9STRA</name>
<feature type="compositionally biased region" description="Polar residues" evidence="1">
    <location>
        <begin position="119"/>
        <end position="130"/>
    </location>
</feature>
<feature type="domain" description="J" evidence="2">
    <location>
        <begin position="163"/>
        <end position="233"/>
    </location>
</feature>
<dbReference type="PROSITE" id="PS50076">
    <property type="entry name" value="DNAJ_2"/>
    <property type="match status" value="1"/>
</dbReference>
<organism evidence="3 4">
    <name type="scientific">Skeletonema marinoi</name>
    <dbReference type="NCBI Taxonomy" id="267567"/>
    <lineage>
        <taxon>Eukaryota</taxon>
        <taxon>Sar</taxon>
        <taxon>Stramenopiles</taxon>
        <taxon>Ochrophyta</taxon>
        <taxon>Bacillariophyta</taxon>
        <taxon>Coscinodiscophyceae</taxon>
        <taxon>Thalassiosirophycidae</taxon>
        <taxon>Thalassiosirales</taxon>
        <taxon>Skeletonemataceae</taxon>
        <taxon>Skeletonema</taxon>
        <taxon>Skeletonema marinoi-dohrnii complex</taxon>
    </lineage>
</organism>
<evidence type="ECO:0000259" key="2">
    <source>
        <dbReference type="PROSITE" id="PS50076"/>
    </source>
</evidence>
<feature type="compositionally biased region" description="Basic and acidic residues" evidence="1">
    <location>
        <begin position="138"/>
        <end position="153"/>
    </location>
</feature>
<protein>
    <recommendedName>
        <fullName evidence="2">J domain-containing protein</fullName>
    </recommendedName>
</protein>
<dbReference type="Gene3D" id="1.10.287.110">
    <property type="entry name" value="DnaJ domain"/>
    <property type="match status" value="1"/>
</dbReference>
<sequence>MIGLDCSCHVEARNDPFGGIASRGSSDKIQTTKYHLNDLRILNVQTKRKIIIDTTLEAQHNHHLLLHLPQGTNPLLRPEIRGLILQEMMRGVEVTIQKESASSVLDQVLYGWKLEQNSDNSHVSRTKMNQPPSPPRNPRPDSTRDDERSRGYDPEGVGHNLRDSLGIFGLGPSAVWMEVRAEFRQFSRIYIYHPDKHKSTRTKMSDDEAKAFFQLFNNARDFLEDHYRRTGRM</sequence>
<dbReference type="AlphaFoldDB" id="A0AAD9D614"/>
<keyword evidence="4" id="KW-1185">Reference proteome</keyword>
<comment type="caution">
    <text evidence="3">The sequence shown here is derived from an EMBL/GenBank/DDBJ whole genome shotgun (WGS) entry which is preliminary data.</text>
</comment>
<proteinExistence type="predicted"/>
<dbReference type="EMBL" id="JATAAI010000041">
    <property type="protein sequence ID" value="KAK1734173.1"/>
    <property type="molecule type" value="Genomic_DNA"/>
</dbReference>